<evidence type="ECO:0000313" key="6">
    <source>
        <dbReference type="EMBL" id="MCA6074099.1"/>
    </source>
</evidence>
<dbReference type="Gene3D" id="3.40.630.40">
    <property type="entry name" value="Zn-dependent exopeptidases"/>
    <property type="match status" value="1"/>
</dbReference>
<dbReference type="Pfam" id="PF01520">
    <property type="entry name" value="Amidase_3"/>
    <property type="match status" value="1"/>
</dbReference>
<protein>
    <recommendedName>
        <fullName evidence="2">N-acetylmuramoyl-L-alanine amidase</fullName>
        <ecNumber evidence="2">3.5.1.28</ecNumber>
    </recommendedName>
</protein>
<dbReference type="Proteomes" id="UP001139409">
    <property type="component" value="Unassembled WGS sequence"/>
</dbReference>
<dbReference type="InterPro" id="IPR050695">
    <property type="entry name" value="N-acetylmuramoyl_amidase_3"/>
</dbReference>
<feature type="domain" description="MurNAc-LAA" evidence="5">
    <location>
        <begin position="235"/>
        <end position="344"/>
    </location>
</feature>
<comment type="catalytic activity">
    <reaction evidence="1">
        <text>Hydrolyzes the link between N-acetylmuramoyl residues and L-amino acid residues in certain cell-wall glycopeptides.</text>
        <dbReference type="EC" id="3.5.1.28"/>
    </reaction>
</comment>
<proteinExistence type="predicted"/>
<dbReference type="SUPFAM" id="SSF53187">
    <property type="entry name" value="Zn-dependent exopeptidases"/>
    <property type="match status" value="1"/>
</dbReference>
<dbReference type="InterPro" id="IPR002508">
    <property type="entry name" value="MurNAc-LAA_cat"/>
</dbReference>
<name>A0A9X1HPT2_9BACT</name>
<keyword evidence="4" id="KW-0732">Signal</keyword>
<feature type="chain" id="PRO_5040932641" description="N-acetylmuramoyl-L-alanine amidase" evidence="4">
    <location>
        <begin position="24"/>
        <end position="351"/>
    </location>
</feature>
<dbReference type="EMBL" id="JAIXNE010000001">
    <property type="protein sequence ID" value="MCA6074099.1"/>
    <property type="molecule type" value="Genomic_DNA"/>
</dbReference>
<keyword evidence="3" id="KW-0378">Hydrolase</keyword>
<dbReference type="AlphaFoldDB" id="A0A9X1HPT2"/>
<comment type="caution">
    <text evidence="6">The sequence shown here is derived from an EMBL/GenBank/DDBJ whole genome shotgun (WGS) entry which is preliminary data.</text>
</comment>
<dbReference type="EC" id="3.5.1.28" evidence="2"/>
<evidence type="ECO:0000256" key="2">
    <source>
        <dbReference type="ARBA" id="ARBA00011901"/>
    </source>
</evidence>
<dbReference type="SMART" id="SM00646">
    <property type="entry name" value="Ami_3"/>
    <property type="match status" value="1"/>
</dbReference>
<dbReference type="RefSeq" id="WP_225697203.1">
    <property type="nucleotide sequence ID" value="NZ_JAIXNE010000001.1"/>
</dbReference>
<dbReference type="PANTHER" id="PTHR30404">
    <property type="entry name" value="N-ACETYLMURAMOYL-L-ALANINE AMIDASE"/>
    <property type="match status" value="1"/>
</dbReference>
<accession>A0A9X1HPT2</accession>
<dbReference type="PANTHER" id="PTHR30404:SF0">
    <property type="entry name" value="N-ACETYLMURAMOYL-L-ALANINE AMIDASE AMIC"/>
    <property type="match status" value="1"/>
</dbReference>
<dbReference type="GO" id="GO:0009253">
    <property type="term" value="P:peptidoglycan catabolic process"/>
    <property type="evidence" value="ECO:0007669"/>
    <property type="project" value="InterPro"/>
</dbReference>
<dbReference type="CDD" id="cd02696">
    <property type="entry name" value="MurNAc-LAA"/>
    <property type="match status" value="1"/>
</dbReference>
<dbReference type="GO" id="GO:0008745">
    <property type="term" value="F:N-acetylmuramoyl-L-alanine amidase activity"/>
    <property type="evidence" value="ECO:0007669"/>
    <property type="project" value="UniProtKB-EC"/>
</dbReference>
<organism evidence="6 7">
    <name type="scientific">Fulvivirga sedimenti</name>
    <dbReference type="NCBI Taxonomy" id="2879465"/>
    <lineage>
        <taxon>Bacteria</taxon>
        <taxon>Pseudomonadati</taxon>
        <taxon>Bacteroidota</taxon>
        <taxon>Cytophagia</taxon>
        <taxon>Cytophagales</taxon>
        <taxon>Fulvivirgaceae</taxon>
        <taxon>Fulvivirga</taxon>
    </lineage>
</organism>
<evidence type="ECO:0000256" key="3">
    <source>
        <dbReference type="ARBA" id="ARBA00022801"/>
    </source>
</evidence>
<feature type="signal peptide" evidence="4">
    <location>
        <begin position="1"/>
        <end position="23"/>
    </location>
</feature>
<evidence type="ECO:0000256" key="4">
    <source>
        <dbReference type="SAM" id="SignalP"/>
    </source>
</evidence>
<evidence type="ECO:0000313" key="7">
    <source>
        <dbReference type="Proteomes" id="UP001139409"/>
    </source>
</evidence>
<reference evidence="6" key="1">
    <citation type="submission" date="2021-09" db="EMBL/GenBank/DDBJ databases">
        <title>Fulvivirga sp. isolated from coastal sediment.</title>
        <authorList>
            <person name="Yu H."/>
        </authorList>
    </citation>
    <scope>NUCLEOTIDE SEQUENCE</scope>
    <source>
        <strain evidence="6">1062</strain>
    </source>
</reference>
<evidence type="ECO:0000259" key="5">
    <source>
        <dbReference type="SMART" id="SM00646"/>
    </source>
</evidence>
<keyword evidence="7" id="KW-1185">Reference proteome</keyword>
<gene>
    <name evidence="6" type="ORF">LDX50_04425</name>
</gene>
<evidence type="ECO:0000256" key="1">
    <source>
        <dbReference type="ARBA" id="ARBA00001561"/>
    </source>
</evidence>
<dbReference type="GO" id="GO:0030288">
    <property type="term" value="C:outer membrane-bounded periplasmic space"/>
    <property type="evidence" value="ECO:0007669"/>
    <property type="project" value="TreeGrafter"/>
</dbReference>
<sequence>MARRFFCALVVALVLVIPFQLHSQDVVPDTVIAQTGEGIFAILRRTDRNPANFLPDFIALNKHKLGSDSSLVKGQVYLIPPITEESKSEVSTSTVTNEKTVSEASSRMVEPLFGSKYKTITLKDEQLKGAVYYLVSGHSGPDPGAIGQYGPYELSEDEYAYDVTLRLARRLMEHGATVYMIVKDEDDGIRDEPILTLDTDERHYPDKEIPYSQRARLRDRVAVVNDLYSKHQGAYQRMLAIHIDSRSRGENIDVFFYHHMNSVNGRAMATSIHETFTKKYKRHQPNRNYYGSVSSRSSLYVVKYSYPPTVFIELGNIKNEKDQRRFVLADNRQALANWIAEGIISDRNAHK</sequence>